<name>A0AAD4KPF0_9EURO</name>
<proteinExistence type="predicted"/>
<evidence type="ECO:0000313" key="2">
    <source>
        <dbReference type="Proteomes" id="UP001201262"/>
    </source>
</evidence>
<keyword evidence="2" id="KW-1185">Reference proteome</keyword>
<protein>
    <recommendedName>
        <fullName evidence="3">F-box domain-containing protein</fullName>
    </recommendedName>
</protein>
<dbReference type="EMBL" id="JAJTJA010000006">
    <property type="protein sequence ID" value="KAH8697418.1"/>
    <property type="molecule type" value="Genomic_DNA"/>
</dbReference>
<dbReference type="AlphaFoldDB" id="A0AAD4KPF0"/>
<dbReference type="Proteomes" id="UP001201262">
    <property type="component" value="Unassembled WGS sequence"/>
</dbReference>
<reference evidence="1" key="1">
    <citation type="submission" date="2021-12" db="EMBL/GenBank/DDBJ databases">
        <title>Convergent genome expansion in fungi linked to evolution of root-endophyte symbiosis.</title>
        <authorList>
            <consortium name="DOE Joint Genome Institute"/>
            <person name="Ke Y.-H."/>
            <person name="Bonito G."/>
            <person name="Liao H.-L."/>
            <person name="Looney B."/>
            <person name="Rojas-Flechas A."/>
            <person name="Nash J."/>
            <person name="Hameed K."/>
            <person name="Schadt C."/>
            <person name="Martin F."/>
            <person name="Crous P.W."/>
            <person name="Miettinen O."/>
            <person name="Magnuson J.K."/>
            <person name="Labbe J."/>
            <person name="Jacobson D."/>
            <person name="Doktycz M.J."/>
            <person name="Veneault-Fourrey C."/>
            <person name="Kuo A."/>
            <person name="Mondo S."/>
            <person name="Calhoun S."/>
            <person name="Riley R."/>
            <person name="Ohm R."/>
            <person name="LaButti K."/>
            <person name="Andreopoulos B."/>
            <person name="Pangilinan J."/>
            <person name="Nolan M."/>
            <person name="Tritt A."/>
            <person name="Clum A."/>
            <person name="Lipzen A."/>
            <person name="Daum C."/>
            <person name="Barry K."/>
            <person name="Grigoriev I.V."/>
            <person name="Vilgalys R."/>
        </authorList>
    </citation>
    <scope>NUCLEOTIDE SEQUENCE</scope>
    <source>
        <strain evidence="1">PMI_201</strain>
    </source>
</reference>
<dbReference type="RefSeq" id="XP_046072119.1">
    <property type="nucleotide sequence ID" value="XM_046216137.1"/>
</dbReference>
<dbReference type="GeneID" id="70246424"/>
<sequence>MPTLLDVLYPWPVVSTLALNLGVGDLLQLSRVNSAYRAVLHGFPRPERHDSNRHDSASVRVRPDIFVGHHQSSYWKNLKSTAQMSCAEPHHRRGYRAELCRYCSFPICDACVVRESFDQVTSAWRTRTRHLCVSCWADGTPHQNRTYSGPPAETTPYTFAPGEGDFCQCTAADGWICAECRRKQCTDVGEQRERCFAEGCQNKAGIEKERRSVCLWCDLPCINRAPLNIAAATLSTRMELVGDMARSSSM</sequence>
<organism evidence="1 2">
    <name type="scientific">Talaromyces proteolyticus</name>
    <dbReference type="NCBI Taxonomy" id="1131652"/>
    <lineage>
        <taxon>Eukaryota</taxon>
        <taxon>Fungi</taxon>
        <taxon>Dikarya</taxon>
        <taxon>Ascomycota</taxon>
        <taxon>Pezizomycotina</taxon>
        <taxon>Eurotiomycetes</taxon>
        <taxon>Eurotiomycetidae</taxon>
        <taxon>Eurotiales</taxon>
        <taxon>Trichocomaceae</taxon>
        <taxon>Talaromyces</taxon>
        <taxon>Talaromyces sect. Bacilispori</taxon>
    </lineage>
</organism>
<accession>A0AAD4KPF0</accession>
<evidence type="ECO:0008006" key="3">
    <source>
        <dbReference type="Google" id="ProtNLM"/>
    </source>
</evidence>
<comment type="caution">
    <text evidence="1">The sequence shown here is derived from an EMBL/GenBank/DDBJ whole genome shotgun (WGS) entry which is preliminary data.</text>
</comment>
<evidence type="ECO:0000313" key="1">
    <source>
        <dbReference type="EMBL" id="KAH8697418.1"/>
    </source>
</evidence>
<gene>
    <name evidence="1" type="ORF">BGW36DRAFT_378669</name>
</gene>